<evidence type="ECO:0008006" key="3">
    <source>
        <dbReference type="Google" id="ProtNLM"/>
    </source>
</evidence>
<dbReference type="RefSeq" id="WP_350448571.1">
    <property type="nucleotide sequence ID" value="NZ_CP158373.1"/>
</dbReference>
<dbReference type="EMBL" id="CP158373">
    <property type="protein sequence ID" value="XBY66911.1"/>
    <property type="molecule type" value="Genomic_DNA"/>
</dbReference>
<gene>
    <name evidence="2" type="ORF">ABS648_14425</name>
</gene>
<sequence length="276" mass="29778">MERYRRLASWAPRLALLACACLAGQAQARDPQPCPAPLIDALAKQLGQHDWAMPDAYNEGPLVAAACKPWPDDKARSVVALAYVRPGDEGISAGERSLALLVAKVDGKSGAFLERYDATLDEDAVTEVSAGSLWLDTARYHLAPGVRAFGLVFDSTARGASCPDGGSDQELTLFAPDGKALQPVLKAYLSEWTTIKGTLCVNDPDFMTESAKVTLDIAKTRSNGFADLVLAAKVTGDSAAGEKYLRTERKTLKFDGKQYPHETFPRFWEQPASTAQ</sequence>
<proteinExistence type="predicted"/>
<feature type="signal peptide" evidence="1">
    <location>
        <begin position="1"/>
        <end position="28"/>
    </location>
</feature>
<protein>
    <recommendedName>
        <fullName evidence="3">Multidrug ABC transporter ATPase</fullName>
    </recommendedName>
</protein>
<keyword evidence="1" id="KW-0732">Signal</keyword>
<evidence type="ECO:0000313" key="2">
    <source>
        <dbReference type="EMBL" id="XBY66911.1"/>
    </source>
</evidence>
<evidence type="ECO:0000256" key="1">
    <source>
        <dbReference type="SAM" id="SignalP"/>
    </source>
</evidence>
<dbReference type="AlphaFoldDB" id="A0AAU7YAW2"/>
<accession>A0AAU7YAW2</accession>
<reference evidence="2" key="1">
    <citation type="submission" date="2023-08" db="EMBL/GenBank/DDBJ databases">
        <title>Increased levels of nutrients transform a symbiont into a lethal pathobiont.</title>
        <authorList>
            <person name="Lachnit T."/>
            <person name="Ulrich L."/>
            <person name="Willmer F.M."/>
            <person name="Hasenbein T."/>
            <person name="Steiner L.X."/>
            <person name="Wolters M."/>
            <person name="Herbst E.M."/>
            <person name="Deines P."/>
        </authorList>
    </citation>
    <scope>NUCLEOTIDE SEQUENCE</scope>
    <source>
        <strain evidence="2">T3</strain>
    </source>
</reference>
<feature type="chain" id="PRO_5043851591" description="Multidrug ABC transporter ATPase" evidence="1">
    <location>
        <begin position="29"/>
        <end position="276"/>
    </location>
</feature>
<name>A0AAU7YAW2_9PSED</name>
<organism evidence="2">
    <name type="scientific">Pseudomonas solani</name>
    <dbReference type="NCBI Taxonomy" id="2731552"/>
    <lineage>
        <taxon>Bacteria</taxon>
        <taxon>Pseudomonadati</taxon>
        <taxon>Pseudomonadota</taxon>
        <taxon>Gammaproteobacteria</taxon>
        <taxon>Pseudomonadales</taxon>
        <taxon>Pseudomonadaceae</taxon>
        <taxon>Pseudomonas</taxon>
    </lineage>
</organism>